<keyword evidence="10" id="KW-1185">Reference proteome</keyword>
<name>A0ABU4IPQ7_9VIBR</name>
<evidence type="ECO:0000256" key="5">
    <source>
        <dbReference type="ARBA" id="ARBA00022603"/>
    </source>
</evidence>
<dbReference type="InterPro" id="IPR004398">
    <property type="entry name" value="RNA_MeTrfase_RsmD"/>
</dbReference>
<comment type="similarity">
    <text evidence="2 8">Belongs to the methyltransferase superfamily. RsmD family.</text>
</comment>
<dbReference type="Gene3D" id="3.40.50.150">
    <property type="entry name" value="Vaccinia Virus protein VP39"/>
    <property type="match status" value="1"/>
</dbReference>
<organism evidence="9 10">
    <name type="scientific">Vibrio rhizosphaerae</name>
    <dbReference type="NCBI Taxonomy" id="398736"/>
    <lineage>
        <taxon>Bacteria</taxon>
        <taxon>Pseudomonadati</taxon>
        <taxon>Pseudomonadota</taxon>
        <taxon>Gammaproteobacteria</taxon>
        <taxon>Vibrionales</taxon>
        <taxon>Vibrionaceae</taxon>
        <taxon>Vibrio</taxon>
    </lineage>
</organism>
<gene>
    <name evidence="9" type="primary">rsmD</name>
    <name evidence="9" type="ORF">SBX64_01660</name>
</gene>
<reference evidence="9 10" key="1">
    <citation type="submission" date="2023-11" db="EMBL/GenBank/DDBJ databases">
        <title>Plant-associative lifestyle of Vibrio porteresiae and its evolutionary dynamics.</title>
        <authorList>
            <person name="Rameshkumar N."/>
            <person name="Kirti K."/>
        </authorList>
    </citation>
    <scope>NUCLEOTIDE SEQUENCE [LARGE SCALE GENOMIC DNA]</scope>
    <source>
        <strain evidence="9 10">MSSRF7</strain>
    </source>
</reference>
<dbReference type="Proteomes" id="UP001279860">
    <property type="component" value="Unassembled WGS sequence"/>
</dbReference>
<keyword evidence="5 8" id="KW-0489">Methyltransferase</keyword>
<dbReference type="PANTHER" id="PTHR43542:SF1">
    <property type="entry name" value="METHYLTRANSFERASE"/>
    <property type="match status" value="1"/>
</dbReference>
<comment type="caution">
    <text evidence="9">The sequence shown here is derived from an EMBL/GenBank/DDBJ whole genome shotgun (WGS) entry which is preliminary data.</text>
</comment>
<dbReference type="InterPro" id="IPR002052">
    <property type="entry name" value="DNA_methylase_N6_adenine_CS"/>
</dbReference>
<sequence length="201" mass="23008">MGKHRQPNQSQKRDKSGFIRIISGLWKGRKLPVYDAEGLRPTTDRVKETLFNWLATDIPQARCLDLFAGSGSLGFEAASRQAEQVTLIEKNPAAFQQLRQNQHALSAQQLQIIQSDALLYLAQPPAAPYDIVFIDPPFRQGLLEETLRLLEHNQWLHEHAMIYIESEKEWPVTAIPASWQLYREKVAGQVCYRLYQKAPSI</sequence>
<dbReference type="Pfam" id="PF03602">
    <property type="entry name" value="Cons_hypoth95"/>
    <property type="match status" value="1"/>
</dbReference>
<evidence type="ECO:0000256" key="2">
    <source>
        <dbReference type="ARBA" id="ARBA00005269"/>
    </source>
</evidence>
<dbReference type="CDD" id="cd02440">
    <property type="entry name" value="AdoMet_MTases"/>
    <property type="match status" value="1"/>
</dbReference>
<dbReference type="EMBL" id="JAWRCP010000001">
    <property type="protein sequence ID" value="MDW6091274.1"/>
    <property type="molecule type" value="Genomic_DNA"/>
</dbReference>
<dbReference type="InterPro" id="IPR029063">
    <property type="entry name" value="SAM-dependent_MTases_sf"/>
</dbReference>
<dbReference type="GO" id="GO:0052913">
    <property type="term" value="F:16S rRNA (guanine(966)-N(2))-methyltransferase activity"/>
    <property type="evidence" value="ECO:0007669"/>
    <property type="project" value="UniProtKB-EC"/>
</dbReference>
<comment type="function">
    <text evidence="1 8">Specifically methylates the guanine in position 966 of 16S rRNA in the assembled 30S particle.</text>
</comment>
<evidence type="ECO:0000256" key="1">
    <source>
        <dbReference type="ARBA" id="ARBA00002649"/>
    </source>
</evidence>
<keyword evidence="8" id="KW-0698">rRNA processing</keyword>
<keyword evidence="8" id="KW-0949">S-adenosyl-L-methionine</keyword>
<dbReference type="EC" id="2.1.1.171" evidence="3 8"/>
<proteinExistence type="inferred from homology"/>
<dbReference type="PANTHER" id="PTHR43542">
    <property type="entry name" value="METHYLTRANSFERASE"/>
    <property type="match status" value="1"/>
</dbReference>
<evidence type="ECO:0000256" key="7">
    <source>
        <dbReference type="ARBA" id="ARBA00048326"/>
    </source>
</evidence>
<evidence type="ECO:0000256" key="6">
    <source>
        <dbReference type="ARBA" id="ARBA00022679"/>
    </source>
</evidence>
<dbReference type="PIRSF" id="PIRSF004553">
    <property type="entry name" value="CHP00095"/>
    <property type="match status" value="1"/>
</dbReference>
<evidence type="ECO:0000256" key="3">
    <source>
        <dbReference type="ARBA" id="ARBA00012141"/>
    </source>
</evidence>
<protein>
    <recommendedName>
        <fullName evidence="4 8">Ribosomal RNA small subunit methyltransferase D</fullName>
        <ecNumber evidence="3 8">2.1.1.171</ecNumber>
    </recommendedName>
</protein>
<comment type="catalytic activity">
    <reaction evidence="7 8">
        <text>guanosine(966) in 16S rRNA + S-adenosyl-L-methionine = N(2)-methylguanosine(966) in 16S rRNA + S-adenosyl-L-homocysteine + H(+)</text>
        <dbReference type="Rhea" id="RHEA:23548"/>
        <dbReference type="Rhea" id="RHEA-COMP:10211"/>
        <dbReference type="Rhea" id="RHEA-COMP:10212"/>
        <dbReference type="ChEBI" id="CHEBI:15378"/>
        <dbReference type="ChEBI" id="CHEBI:57856"/>
        <dbReference type="ChEBI" id="CHEBI:59789"/>
        <dbReference type="ChEBI" id="CHEBI:74269"/>
        <dbReference type="ChEBI" id="CHEBI:74481"/>
        <dbReference type="EC" id="2.1.1.171"/>
    </reaction>
</comment>
<keyword evidence="6 8" id="KW-0808">Transferase</keyword>
<evidence type="ECO:0000256" key="8">
    <source>
        <dbReference type="PIRNR" id="PIRNR004553"/>
    </source>
</evidence>
<dbReference type="PROSITE" id="PS00092">
    <property type="entry name" value="N6_MTASE"/>
    <property type="match status" value="1"/>
</dbReference>
<evidence type="ECO:0000256" key="4">
    <source>
        <dbReference type="ARBA" id="ARBA00013682"/>
    </source>
</evidence>
<accession>A0ABU4IPQ7</accession>
<evidence type="ECO:0000313" key="10">
    <source>
        <dbReference type="Proteomes" id="UP001279860"/>
    </source>
</evidence>
<dbReference type="SUPFAM" id="SSF53335">
    <property type="entry name" value="S-adenosyl-L-methionine-dependent methyltransferases"/>
    <property type="match status" value="1"/>
</dbReference>
<dbReference type="RefSeq" id="WP_038185499.1">
    <property type="nucleotide sequence ID" value="NZ_AP024903.1"/>
</dbReference>
<dbReference type="NCBIfam" id="TIGR00095">
    <property type="entry name" value="16S rRNA (guanine(966)-N(2))-methyltransferase RsmD"/>
    <property type="match status" value="1"/>
</dbReference>
<evidence type="ECO:0000313" key="9">
    <source>
        <dbReference type="EMBL" id="MDW6091274.1"/>
    </source>
</evidence>